<dbReference type="PANTHER" id="PTHR36834">
    <property type="entry name" value="MEMBRANE PROTEIN-RELATED"/>
    <property type="match status" value="1"/>
</dbReference>
<evidence type="ECO:0000313" key="4">
    <source>
        <dbReference type="Proteomes" id="UP001596483"/>
    </source>
</evidence>
<feature type="domain" description="VanZ-like" evidence="2">
    <location>
        <begin position="13"/>
        <end position="145"/>
    </location>
</feature>
<feature type="transmembrane region" description="Helical" evidence="1">
    <location>
        <begin position="7"/>
        <end position="26"/>
    </location>
</feature>
<dbReference type="EMBL" id="JBHTCT010000030">
    <property type="protein sequence ID" value="MFC7365423.1"/>
    <property type="molecule type" value="Genomic_DNA"/>
</dbReference>
<keyword evidence="4" id="KW-1185">Reference proteome</keyword>
<gene>
    <name evidence="3" type="ORF">ACFQQH_09875</name>
</gene>
<comment type="caution">
    <text evidence="3">The sequence shown here is derived from an EMBL/GenBank/DDBJ whole genome shotgun (WGS) entry which is preliminary data.</text>
</comment>
<keyword evidence="1" id="KW-0472">Membrane</keyword>
<feature type="transmembrane region" description="Helical" evidence="1">
    <location>
        <begin position="75"/>
        <end position="93"/>
    </location>
</feature>
<sequence>MKKGIKIVINISFVCYLVALAVLLFLSSRGFLWSGLTWMEYIRNSSNFVPFKTISTYVTRFFDGSMNRDIPIKNLFGNLLLFLPMGIYLPYYITKINKIRDLAIAMSVILILIEVVQVVTRRGSFDIDDFILNMLGALMGFGIWKTKIIQKLLRQNLQGQVNENF</sequence>
<dbReference type="InterPro" id="IPR006976">
    <property type="entry name" value="VanZ-like"/>
</dbReference>
<dbReference type="Pfam" id="PF04892">
    <property type="entry name" value="VanZ"/>
    <property type="match status" value="1"/>
</dbReference>
<dbReference type="PANTHER" id="PTHR36834:SF1">
    <property type="entry name" value="INTEGRAL MEMBRANE PROTEIN"/>
    <property type="match status" value="1"/>
</dbReference>
<name>A0ABW2NH01_9BACL</name>
<reference evidence="4" key="1">
    <citation type="journal article" date="2019" name="Int. J. Syst. Evol. Microbiol.">
        <title>The Global Catalogue of Microorganisms (GCM) 10K type strain sequencing project: providing services to taxonomists for standard genome sequencing and annotation.</title>
        <authorList>
            <consortium name="The Broad Institute Genomics Platform"/>
            <consortium name="The Broad Institute Genome Sequencing Center for Infectious Disease"/>
            <person name="Wu L."/>
            <person name="Ma J."/>
        </authorList>
    </citation>
    <scope>NUCLEOTIDE SEQUENCE [LARGE SCALE GENOMIC DNA]</scope>
    <source>
        <strain evidence="4">JCM 4738</strain>
    </source>
</reference>
<organism evidence="3 4">
    <name type="scientific">Bhargavaea changchunensis</name>
    <dbReference type="NCBI Taxonomy" id="2134037"/>
    <lineage>
        <taxon>Bacteria</taxon>
        <taxon>Bacillati</taxon>
        <taxon>Bacillota</taxon>
        <taxon>Bacilli</taxon>
        <taxon>Bacillales</taxon>
        <taxon>Caryophanaceae</taxon>
        <taxon>Bhargavaea</taxon>
    </lineage>
</organism>
<dbReference type="InterPro" id="IPR053150">
    <property type="entry name" value="Teicoplanin_resist-assoc"/>
</dbReference>
<keyword evidence="1" id="KW-0812">Transmembrane</keyword>
<keyword evidence="1" id="KW-1133">Transmembrane helix</keyword>
<proteinExistence type="predicted"/>
<protein>
    <submittedName>
        <fullName evidence="3">VanZ family protein</fullName>
    </submittedName>
</protein>
<feature type="transmembrane region" description="Helical" evidence="1">
    <location>
        <begin position="125"/>
        <end position="144"/>
    </location>
</feature>
<feature type="transmembrane region" description="Helical" evidence="1">
    <location>
        <begin position="102"/>
        <end position="119"/>
    </location>
</feature>
<dbReference type="Proteomes" id="UP001596483">
    <property type="component" value="Unassembled WGS sequence"/>
</dbReference>
<evidence type="ECO:0000313" key="3">
    <source>
        <dbReference type="EMBL" id="MFC7365423.1"/>
    </source>
</evidence>
<evidence type="ECO:0000256" key="1">
    <source>
        <dbReference type="SAM" id="Phobius"/>
    </source>
</evidence>
<accession>A0ABW2NH01</accession>
<evidence type="ECO:0000259" key="2">
    <source>
        <dbReference type="Pfam" id="PF04892"/>
    </source>
</evidence>
<dbReference type="RefSeq" id="WP_157297101.1">
    <property type="nucleotide sequence ID" value="NZ_JBHTCT010000030.1"/>
</dbReference>